<name>A0AAV4UWL6_9ARAC</name>
<proteinExistence type="predicted"/>
<evidence type="ECO:0000313" key="1">
    <source>
        <dbReference type="EMBL" id="GIY62131.1"/>
    </source>
</evidence>
<sequence length="93" mass="10162">MACPDRAPLGGETCGPNNCSRTHDECFSSWWAPDRGSLKIDVSLFGLAGLCMGKVLISVVSVETTTPIWSSTNVGLLLSRDYQIHPNFMFRTP</sequence>
<dbReference type="Proteomes" id="UP001054837">
    <property type="component" value="Unassembled WGS sequence"/>
</dbReference>
<accession>A0AAV4UWL6</accession>
<gene>
    <name evidence="1" type="ORF">CDAR_93271</name>
</gene>
<comment type="caution">
    <text evidence="1">The sequence shown here is derived from an EMBL/GenBank/DDBJ whole genome shotgun (WGS) entry which is preliminary data.</text>
</comment>
<organism evidence="1 2">
    <name type="scientific">Caerostris darwini</name>
    <dbReference type="NCBI Taxonomy" id="1538125"/>
    <lineage>
        <taxon>Eukaryota</taxon>
        <taxon>Metazoa</taxon>
        <taxon>Ecdysozoa</taxon>
        <taxon>Arthropoda</taxon>
        <taxon>Chelicerata</taxon>
        <taxon>Arachnida</taxon>
        <taxon>Araneae</taxon>
        <taxon>Araneomorphae</taxon>
        <taxon>Entelegynae</taxon>
        <taxon>Araneoidea</taxon>
        <taxon>Araneidae</taxon>
        <taxon>Caerostris</taxon>
    </lineage>
</organism>
<dbReference type="AlphaFoldDB" id="A0AAV4UWL6"/>
<evidence type="ECO:0000313" key="2">
    <source>
        <dbReference type="Proteomes" id="UP001054837"/>
    </source>
</evidence>
<keyword evidence="2" id="KW-1185">Reference proteome</keyword>
<protein>
    <submittedName>
        <fullName evidence="1">Uncharacterized protein</fullName>
    </submittedName>
</protein>
<dbReference type="EMBL" id="BPLQ01012053">
    <property type="protein sequence ID" value="GIY62131.1"/>
    <property type="molecule type" value="Genomic_DNA"/>
</dbReference>
<reference evidence="1 2" key="1">
    <citation type="submission" date="2021-06" db="EMBL/GenBank/DDBJ databases">
        <title>Caerostris darwini draft genome.</title>
        <authorList>
            <person name="Kono N."/>
            <person name="Arakawa K."/>
        </authorList>
    </citation>
    <scope>NUCLEOTIDE SEQUENCE [LARGE SCALE GENOMIC DNA]</scope>
</reference>